<dbReference type="EMBL" id="CM000640">
    <property type="protein sequence ID" value="EED94524.1"/>
    <property type="molecule type" value="Genomic_DNA"/>
</dbReference>
<dbReference type="InterPro" id="IPR023753">
    <property type="entry name" value="FAD/NAD-binding_dom"/>
</dbReference>
<sequence>ILIVGGGIGGISSAFDAKHILRPTDEITVVSDRELFQFTPSNPWVAVSRRTPEDISLPLKSILPKHGINFVHGRAEHLYPKTNELSLEDGTKLEYDYLIIATGPRLAFDEIPGADKSTVSVCTTPHASSTAKKVDELVKEPGAIVIGATQGASCFGPAYEYALLLRWELERRGGQELLKKCPMTFITPEPHIGHLGVKSAGSGAEGSQAILENLLKERGFKTYANCRVNSITPTHISVTKVDERNTFHIPSKFTMLIPPFRGQHVWKKVPNLTDEKGMISINEYQQSTAYPNIFGVGVCVSIPPVEDTLVPTGAPKTGFMIESQGTAAVKNIKTIIEFEEENDTKLHHVPLLNGLCITDFGGDGAIFVTMPQYPPRHTDVTLHGKMATLAKLAFEKYFLYKVEHGDTDPFYEKYMLHLIGIDRV</sequence>
<dbReference type="InterPro" id="IPR036188">
    <property type="entry name" value="FAD/NAD-bd_sf"/>
</dbReference>
<keyword evidence="7" id="KW-0560">Oxidoreductase</keyword>
<reference evidence="10 11" key="1">
    <citation type="journal article" date="2004" name="Science">
        <title>The genome of the diatom Thalassiosira pseudonana: ecology, evolution, and metabolism.</title>
        <authorList>
            <person name="Armbrust E.V."/>
            <person name="Berges J.A."/>
            <person name="Bowler C."/>
            <person name="Green B.R."/>
            <person name="Martinez D."/>
            <person name="Putnam N.H."/>
            <person name="Zhou S."/>
            <person name="Allen A.E."/>
            <person name="Apt K.E."/>
            <person name="Bechner M."/>
            <person name="Brzezinski M.A."/>
            <person name="Chaal B.K."/>
            <person name="Chiovitti A."/>
            <person name="Davis A.K."/>
            <person name="Demarest M.S."/>
            <person name="Detter J.C."/>
            <person name="Glavina T."/>
            <person name="Goodstein D."/>
            <person name="Hadi M.Z."/>
            <person name="Hellsten U."/>
            <person name="Hildebrand M."/>
            <person name="Jenkins B.D."/>
            <person name="Jurka J."/>
            <person name="Kapitonov V.V."/>
            <person name="Kroger N."/>
            <person name="Lau W.W."/>
            <person name="Lane T.W."/>
            <person name="Larimer F.W."/>
            <person name="Lippmeier J.C."/>
            <person name="Lucas S."/>
            <person name="Medina M."/>
            <person name="Montsant A."/>
            <person name="Obornik M."/>
            <person name="Parker M.S."/>
            <person name="Palenik B."/>
            <person name="Pazour G.J."/>
            <person name="Richardson P.M."/>
            <person name="Rynearson T.A."/>
            <person name="Saito M.A."/>
            <person name="Schwartz D.C."/>
            <person name="Thamatrakoln K."/>
            <person name="Valentin K."/>
            <person name="Vardi A."/>
            <person name="Wilkerson F.P."/>
            <person name="Rokhsar D.S."/>
        </authorList>
    </citation>
    <scope>NUCLEOTIDE SEQUENCE [LARGE SCALE GENOMIC DNA]</scope>
    <source>
        <strain evidence="10 11">CCMP1335</strain>
    </source>
</reference>
<evidence type="ECO:0000256" key="4">
    <source>
        <dbReference type="ARBA" id="ARBA00022719"/>
    </source>
</evidence>
<keyword evidence="5" id="KW-0547">Nucleotide-binding</keyword>
<dbReference type="InterPro" id="IPR051169">
    <property type="entry name" value="NADH-Q_oxidoreductase"/>
</dbReference>
<evidence type="ECO:0000256" key="7">
    <source>
        <dbReference type="ARBA" id="ARBA00023002"/>
    </source>
</evidence>
<dbReference type="HOGENOM" id="CLU_030742_5_2_1"/>
<keyword evidence="11" id="KW-1185">Reference proteome</keyword>
<dbReference type="GO" id="GO:0048038">
    <property type="term" value="F:quinone binding"/>
    <property type="evidence" value="ECO:0007669"/>
    <property type="project" value="UniProtKB-KW"/>
</dbReference>
<dbReference type="GO" id="GO:0000166">
    <property type="term" value="F:nucleotide binding"/>
    <property type="evidence" value="ECO:0007669"/>
    <property type="project" value="UniProtKB-KW"/>
</dbReference>
<evidence type="ECO:0000256" key="6">
    <source>
        <dbReference type="ARBA" id="ARBA00022827"/>
    </source>
</evidence>
<dbReference type="PRINTS" id="PR00368">
    <property type="entry name" value="FADPNR"/>
</dbReference>
<evidence type="ECO:0000256" key="8">
    <source>
        <dbReference type="ARBA" id="ARBA00023136"/>
    </source>
</evidence>
<dbReference type="GO" id="GO:0016020">
    <property type="term" value="C:membrane"/>
    <property type="evidence" value="ECO:0007669"/>
    <property type="project" value="UniProtKB-SubCell"/>
</dbReference>
<dbReference type="InParanoid" id="B8BWI1"/>
<dbReference type="Proteomes" id="UP000001449">
    <property type="component" value="Chromosome 3"/>
</dbReference>
<evidence type="ECO:0000256" key="3">
    <source>
        <dbReference type="ARBA" id="ARBA00022630"/>
    </source>
</evidence>
<dbReference type="FunFam" id="3.50.50.100:FF:000017">
    <property type="entry name" value="Sulfide-quinone reductase"/>
    <property type="match status" value="1"/>
</dbReference>
<reference evidence="10 11" key="2">
    <citation type="journal article" date="2008" name="Nature">
        <title>The Phaeodactylum genome reveals the evolutionary history of diatom genomes.</title>
        <authorList>
            <person name="Bowler C."/>
            <person name="Allen A.E."/>
            <person name="Badger J.H."/>
            <person name="Grimwood J."/>
            <person name="Jabbari K."/>
            <person name="Kuo A."/>
            <person name="Maheswari U."/>
            <person name="Martens C."/>
            <person name="Maumus F."/>
            <person name="Otillar R.P."/>
            <person name="Rayko E."/>
            <person name="Salamov A."/>
            <person name="Vandepoele K."/>
            <person name="Beszteri B."/>
            <person name="Gruber A."/>
            <person name="Heijde M."/>
            <person name="Katinka M."/>
            <person name="Mock T."/>
            <person name="Valentin K."/>
            <person name="Verret F."/>
            <person name="Berges J.A."/>
            <person name="Brownlee C."/>
            <person name="Cadoret J.P."/>
            <person name="Chiovitti A."/>
            <person name="Choi C.J."/>
            <person name="Coesel S."/>
            <person name="De Martino A."/>
            <person name="Detter J.C."/>
            <person name="Durkin C."/>
            <person name="Falciatore A."/>
            <person name="Fournet J."/>
            <person name="Haruta M."/>
            <person name="Huysman M.J."/>
            <person name="Jenkins B.D."/>
            <person name="Jiroutova K."/>
            <person name="Jorgensen R.E."/>
            <person name="Joubert Y."/>
            <person name="Kaplan A."/>
            <person name="Kroger N."/>
            <person name="Kroth P.G."/>
            <person name="La Roche J."/>
            <person name="Lindquist E."/>
            <person name="Lommer M."/>
            <person name="Martin-Jezequel V."/>
            <person name="Lopez P.J."/>
            <person name="Lucas S."/>
            <person name="Mangogna M."/>
            <person name="McGinnis K."/>
            <person name="Medlin L.K."/>
            <person name="Montsant A."/>
            <person name="Oudot-Le Secq M.P."/>
            <person name="Napoli C."/>
            <person name="Obornik M."/>
            <person name="Parker M.S."/>
            <person name="Petit J.L."/>
            <person name="Porcel B.M."/>
            <person name="Poulsen N."/>
            <person name="Robison M."/>
            <person name="Rychlewski L."/>
            <person name="Rynearson T.A."/>
            <person name="Schmutz J."/>
            <person name="Shapiro H."/>
            <person name="Siaut M."/>
            <person name="Stanley M."/>
            <person name="Sussman M.R."/>
            <person name="Taylor A.R."/>
            <person name="Vardi A."/>
            <person name="von Dassow P."/>
            <person name="Vyverman W."/>
            <person name="Willis A."/>
            <person name="Wyrwicz L.S."/>
            <person name="Rokhsar D.S."/>
            <person name="Weissenbach J."/>
            <person name="Armbrust E.V."/>
            <person name="Green B.R."/>
            <person name="Van de Peer Y."/>
            <person name="Grigoriev I.V."/>
        </authorList>
    </citation>
    <scope>NUCLEOTIDE SEQUENCE [LARGE SCALE GENOMIC DNA]</scope>
    <source>
        <strain evidence="10 11">CCMP1335</strain>
    </source>
</reference>
<proteinExistence type="predicted"/>
<dbReference type="STRING" id="35128.B8BWI1"/>
<keyword evidence="6" id="KW-0274">FAD</keyword>
<evidence type="ECO:0000256" key="2">
    <source>
        <dbReference type="ARBA" id="ARBA00004170"/>
    </source>
</evidence>
<dbReference type="KEGG" id="tps:THAPSDRAFT_261966"/>
<dbReference type="OMA" id="PPRNVNW"/>
<protein>
    <submittedName>
        <fullName evidence="10">Sulfide:quinone oxidoreductase</fullName>
    </submittedName>
</protein>
<feature type="domain" description="FAD/NAD(P)-binding" evidence="9">
    <location>
        <begin position="1"/>
        <end position="130"/>
    </location>
</feature>
<evidence type="ECO:0000259" key="9">
    <source>
        <dbReference type="Pfam" id="PF07992"/>
    </source>
</evidence>
<dbReference type="SUPFAM" id="SSF51905">
    <property type="entry name" value="FAD/NAD(P)-binding domain"/>
    <property type="match status" value="1"/>
</dbReference>
<keyword evidence="8" id="KW-0472">Membrane</keyword>
<dbReference type="PANTHER" id="PTHR42913">
    <property type="entry name" value="APOPTOSIS-INDUCING FACTOR 1"/>
    <property type="match status" value="1"/>
</dbReference>
<feature type="non-terminal residue" evidence="10">
    <location>
        <position position="1"/>
    </location>
</feature>
<dbReference type="GeneID" id="7443819"/>
<dbReference type="GO" id="GO:0003955">
    <property type="term" value="F:NAD(P)H dehydrogenase (quinone) activity"/>
    <property type="evidence" value="ECO:0000318"/>
    <property type="project" value="GO_Central"/>
</dbReference>
<evidence type="ECO:0000256" key="5">
    <source>
        <dbReference type="ARBA" id="ARBA00022741"/>
    </source>
</evidence>
<dbReference type="PaxDb" id="35128-Thaps261966"/>
<name>B8BWI1_THAPS</name>
<dbReference type="PANTHER" id="PTHR42913:SF6">
    <property type="entry name" value="SULFIDE-QUINONE REDUCTASE"/>
    <property type="match status" value="1"/>
</dbReference>
<dbReference type="RefSeq" id="XP_002289088.1">
    <property type="nucleotide sequence ID" value="XM_002289052.1"/>
</dbReference>
<feature type="non-terminal residue" evidence="10">
    <location>
        <position position="424"/>
    </location>
</feature>
<dbReference type="Pfam" id="PF07992">
    <property type="entry name" value="Pyr_redox_2"/>
    <property type="match status" value="1"/>
</dbReference>
<dbReference type="GO" id="GO:0019646">
    <property type="term" value="P:aerobic electron transport chain"/>
    <property type="evidence" value="ECO:0000318"/>
    <property type="project" value="GO_Central"/>
</dbReference>
<dbReference type="AlphaFoldDB" id="B8BWI1"/>
<keyword evidence="3" id="KW-0285">Flavoprotein</keyword>
<comment type="subcellular location">
    <subcellularLocation>
        <location evidence="2">Membrane</location>
        <topology evidence="2">Peripheral membrane protein</topology>
    </subcellularLocation>
</comment>
<comment type="cofactor">
    <cofactor evidence="1">
        <name>FAD</name>
        <dbReference type="ChEBI" id="CHEBI:57692"/>
    </cofactor>
</comment>
<dbReference type="eggNOG" id="ENOG502STRY">
    <property type="taxonomic scope" value="Eukaryota"/>
</dbReference>
<gene>
    <name evidence="10" type="ORF">THAPSDRAFT_261966</name>
</gene>
<keyword evidence="4" id="KW-0874">Quinone</keyword>
<evidence type="ECO:0000256" key="1">
    <source>
        <dbReference type="ARBA" id="ARBA00001974"/>
    </source>
</evidence>
<dbReference type="Gene3D" id="3.50.50.100">
    <property type="match status" value="1"/>
</dbReference>
<organism evidence="10 11">
    <name type="scientific">Thalassiosira pseudonana</name>
    <name type="common">Marine diatom</name>
    <name type="synonym">Cyclotella nana</name>
    <dbReference type="NCBI Taxonomy" id="35128"/>
    <lineage>
        <taxon>Eukaryota</taxon>
        <taxon>Sar</taxon>
        <taxon>Stramenopiles</taxon>
        <taxon>Ochrophyta</taxon>
        <taxon>Bacillariophyta</taxon>
        <taxon>Coscinodiscophyceae</taxon>
        <taxon>Thalassiosirophycidae</taxon>
        <taxon>Thalassiosirales</taxon>
        <taxon>Thalassiosiraceae</taxon>
        <taxon>Thalassiosira</taxon>
    </lineage>
</organism>
<accession>B8BWI1</accession>
<evidence type="ECO:0000313" key="10">
    <source>
        <dbReference type="EMBL" id="EED94524.1"/>
    </source>
</evidence>
<evidence type="ECO:0000313" key="11">
    <source>
        <dbReference type="Proteomes" id="UP000001449"/>
    </source>
</evidence>